<evidence type="ECO:0000313" key="2">
    <source>
        <dbReference type="Proteomes" id="UP001146120"/>
    </source>
</evidence>
<dbReference type="AlphaFoldDB" id="A0AAV2ZA31"/>
<sequence length="67" mass="7657">MHIQSKFHLVCLIVEQGRLLATYCSNHEMAADIVTKSLARINFEKFRSSLGVIKRESVVQQSAEHQE</sequence>
<reference evidence="1" key="2">
    <citation type="journal article" date="2023" name="Microbiol Resour">
        <title>Decontamination and Annotation of the Draft Genome Sequence of the Oomycete Lagenidium giganteum ARSEF 373.</title>
        <authorList>
            <person name="Morgan W.R."/>
            <person name="Tartar A."/>
        </authorList>
    </citation>
    <scope>NUCLEOTIDE SEQUENCE</scope>
    <source>
        <strain evidence="1">ARSEF 373</strain>
    </source>
</reference>
<dbReference type="EMBL" id="DAKRPA010000030">
    <property type="protein sequence ID" value="DBA02492.1"/>
    <property type="molecule type" value="Genomic_DNA"/>
</dbReference>
<gene>
    <name evidence="1" type="ORF">N0F65_010964</name>
</gene>
<accession>A0AAV2ZA31</accession>
<organism evidence="1 2">
    <name type="scientific">Lagenidium giganteum</name>
    <dbReference type="NCBI Taxonomy" id="4803"/>
    <lineage>
        <taxon>Eukaryota</taxon>
        <taxon>Sar</taxon>
        <taxon>Stramenopiles</taxon>
        <taxon>Oomycota</taxon>
        <taxon>Peronosporomycetes</taxon>
        <taxon>Pythiales</taxon>
        <taxon>Pythiaceae</taxon>
    </lineage>
</organism>
<dbReference type="Proteomes" id="UP001146120">
    <property type="component" value="Unassembled WGS sequence"/>
</dbReference>
<proteinExistence type="predicted"/>
<comment type="caution">
    <text evidence="1">The sequence shown here is derived from an EMBL/GenBank/DDBJ whole genome shotgun (WGS) entry which is preliminary data.</text>
</comment>
<protein>
    <submittedName>
        <fullName evidence="1">Uncharacterized protein</fullName>
    </submittedName>
</protein>
<evidence type="ECO:0000313" key="1">
    <source>
        <dbReference type="EMBL" id="DBA02492.1"/>
    </source>
</evidence>
<name>A0AAV2ZA31_9STRA</name>
<keyword evidence="2" id="KW-1185">Reference proteome</keyword>
<reference evidence="1" key="1">
    <citation type="submission" date="2022-11" db="EMBL/GenBank/DDBJ databases">
        <authorList>
            <person name="Morgan W.R."/>
            <person name="Tartar A."/>
        </authorList>
    </citation>
    <scope>NUCLEOTIDE SEQUENCE</scope>
    <source>
        <strain evidence="1">ARSEF 373</strain>
    </source>
</reference>